<keyword evidence="9" id="KW-1185">Reference proteome</keyword>
<dbReference type="SUPFAM" id="SSF54897">
    <property type="entry name" value="Protease propeptides/inhibitors"/>
    <property type="match status" value="1"/>
</dbReference>
<dbReference type="PROSITE" id="PS51892">
    <property type="entry name" value="SUBTILASE"/>
    <property type="match status" value="1"/>
</dbReference>
<dbReference type="CDD" id="cd04077">
    <property type="entry name" value="Peptidases_S8_PCSK9_ProteinaseK_like"/>
    <property type="match status" value="1"/>
</dbReference>
<evidence type="ECO:0000259" key="7">
    <source>
        <dbReference type="Pfam" id="PF00082"/>
    </source>
</evidence>
<dbReference type="PANTHER" id="PTHR43806:SF60">
    <property type="entry name" value="PROPROTEIN CONVERTASE SUBTILISIN_KEXIN TYPE 9"/>
    <property type="match status" value="1"/>
</dbReference>
<feature type="active site" description="Charge relay system" evidence="5">
    <location>
        <position position="320"/>
    </location>
</feature>
<dbReference type="InterPro" id="IPR050131">
    <property type="entry name" value="Peptidase_S8_subtilisin-like"/>
</dbReference>
<evidence type="ECO:0000256" key="6">
    <source>
        <dbReference type="RuleBase" id="RU003355"/>
    </source>
</evidence>
<dbReference type="Pfam" id="PF00082">
    <property type="entry name" value="Peptidase_S8"/>
    <property type="match status" value="1"/>
</dbReference>
<dbReference type="InterPro" id="IPR023828">
    <property type="entry name" value="Peptidase_S8_Ser-AS"/>
</dbReference>
<evidence type="ECO:0000256" key="2">
    <source>
        <dbReference type="ARBA" id="ARBA00022670"/>
    </source>
</evidence>
<dbReference type="KEGG" id="led:BBK82_34300"/>
<dbReference type="AlphaFoldDB" id="A0A1B2HRM2"/>
<dbReference type="InterPro" id="IPR000209">
    <property type="entry name" value="Peptidase_S8/S53_dom"/>
</dbReference>
<dbReference type="PROSITE" id="PS00138">
    <property type="entry name" value="SUBTILASE_SER"/>
    <property type="match status" value="1"/>
</dbReference>
<dbReference type="PROSITE" id="PS00137">
    <property type="entry name" value="SUBTILASE_HIS"/>
    <property type="match status" value="1"/>
</dbReference>
<keyword evidence="3 5" id="KW-0378">Hydrolase</keyword>
<dbReference type="Gene3D" id="3.30.70.80">
    <property type="entry name" value="Peptidase S8 propeptide/proteinase inhibitor I9"/>
    <property type="match status" value="1"/>
</dbReference>
<keyword evidence="4 5" id="KW-0720">Serine protease</keyword>
<comment type="similarity">
    <text evidence="1 5 6">Belongs to the peptidase S8 family.</text>
</comment>
<dbReference type="STRING" id="1586287.BBK82_34300"/>
<dbReference type="PRINTS" id="PR00723">
    <property type="entry name" value="SUBTILISIN"/>
</dbReference>
<dbReference type="GO" id="GO:0006508">
    <property type="term" value="P:proteolysis"/>
    <property type="evidence" value="ECO:0007669"/>
    <property type="project" value="UniProtKB-KW"/>
</dbReference>
<evidence type="ECO:0000313" key="9">
    <source>
        <dbReference type="Proteomes" id="UP000093053"/>
    </source>
</evidence>
<dbReference type="SUPFAM" id="SSF52743">
    <property type="entry name" value="Subtilisin-like"/>
    <property type="match status" value="1"/>
</dbReference>
<evidence type="ECO:0000256" key="3">
    <source>
        <dbReference type="ARBA" id="ARBA00022801"/>
    </source>
</evidence>
<evidence type="ECO:0000256" key="5">
    <source>
        <dbReference type="PROSITE-ProRule" id="PRU01240"/>
    </source>
</evidence>
<accession>A0A1B2HRM2</accession>
<dbReference type="GO" id="GO:0004252">
    <property type="term" value="F:serine-type endopeptidase activity"/>
    <property type="evidence" value="ECO:0007669"/>
    <property type="project" value="UniProtKB-UniRule"/>
</dbReference>
<feature type="domain" description="Peptidase S8/S53" evidence="7">
    <location>
        <begin position="120"/>
        <end position="357"/>
    </location>
</feature>
<dbReference type="InterPro" id="IPR034193">
    <property type="entry name" value="PCSK9_ProteinaseK-like"/>
</dbReference>
<evidence type="ECO:0000313" key="8">
    <source>
        <dbReference type="EMBL" id="ANZ40348.1"/>
    </source>
</evidence>
<dbReference type="GO" id="GO:0005615">
    <property type="term" value="C:extracellular space"/>
    <property type="evidence" value="ECO:0007669"/>
    <property type="project" value="TreeGrafter"/>
</dbReference>
<dbReference type="FunFam" id="3.40.50.200:FF:000016">
    <property type="entry name" value="Proprotein convertase subtilisin/kexin type 9"/>
    <property type="match status" value="1"/>
</dbReference>
<evidence type="ECO:0000256" key="1">
    <source>
        <dbReference type="ARBA" id="ARBA00011073"/>
    </source>
</evidence>
<dbReference type="InterPro" id="IPR023827">
    <property type="entry name" value="Peptidase_S8_Asp-AS"/>
</dbReference>
<dbReference type="InterPro" id="IPR036852">
    <property type="entry name" value="Peptidase_S8/S53_dom_sf"/>
</dbReference>
<gene>
    <name evidence="8" type="ORF">BBK82_34300</name>
</gene>
<dbReference type="Gene3D" id="3.40.50.200">
    <property type="entry name" value="Peptidase S8/S53 domain"/>
    <property type="match status" value="1"/>
</dbReference>
<dbReference type="PANTHER" id="PTHR43806">
    <property type="entry name" value="PEPTIDASE S8"/>
    <property type="match status" value="1"/>
</dbReference>
<protein>
    <recommendedName>
        <fullName evidence="7">Peptidase S8/S53 domain-containing protein</fullName>
    </recommendedName>
</protein>
<dbReference type="Proteomes" id="UP000093053">
    <property type="component" value="Chromosome"/>
</dbReference>
<keyword evidence="2 5" id="KW-0645">Protease</keyword>
<name>A0A1B2HRM2_9PSEU</name>
<organism evidence="8 9">
    <name type="scientific">Lentzea guizhouensis</name>
    <dbReference type="NCBI Taxonomy" id="1586287"/>
    <lineage>
        <taxon>Bacteria</taxon>
        <taxon>Bacillati</taxon>
        <taxon>Actinomycetota</taxon>
        <taxon>Actinomycetes</taxon>
        <taxon>Pseudonocardiales</taxon>
        <taxon>Pseudonocardiaceae</taxon>
        <taxon>Lentzea</taxon>
    </lineage>
</organism>
<evidence type="ECO:0000256" key="4">
    <source>
        <dbReference type="ARBA" id="ARBA00022825"/>
    </source>
</evidence>
<sequence length="374" mass="38083">MGAMGVTTAFGSASSVLAGEDTARYVVVLEDPAALARTASLHSGVVHRRFEALGAFSADLTPAGAARLRRDPAVALVQENRVHRTEIAPAAGSLAEPWHTDRLDQRTLPLNGTFTPSGTGAGVDVYVVDSGVRTTHAEFEGRARSVYNAVDDGNGDTDCAGHGTFVASHVAGKTHGVAKKANIKAVRVLRCDNSGTTEDMADGMNWTALNAPAGSVVNVSLQSSGGHPDAVLDAAAKKLVDNGMLVVLIAGNFGRGDCLNSPKDSRAITMGATTRTDTRNTGTNASSYGSCVTAFAPGADVTGAGGWSDTAVQTGWYGTSFAAPLAAGAVAIAKAADPGLTMARAKQLVVDASTKDVLTNVGAGSPNRLLHLGS</sequence>
<dbReference type="InterPro" id="IPR037045">
    <property type="entry name" value="S8pro/Inhibitor_I9_sf"/>
</dbReference>
<dbReference type="EMBL" id="CP016793">
    <property type="protein sequence ID" value="ANZ40348.1"/>
    <property type="molecule type" value="Genomic_DNA"/>
</dbReference>
<feature type="active site" description="Charge relay system" evidence="5">
    <location>
        <position position="129"/>
    </location>
</feature>
<dbReference type="InterPro" id="IPR015500">
    <property type="entry name" value="Peptidase_S8_subtilisin-rel"/>
</dbReference>
<dbReference type="InterPro" id="IPR022398">
    <property type="entry name" value="Peptidase_S8_His-AS"/>
</dbReference>
<feature type="active site" description="Charge relay system" evidence="5">
    <location>
        <position position="162"/>
    </location>
</feature>
<proteinExistence type="inferred from homology"/>
<dbReference type="PROSITE" id="PS00136">
    <property type="entry name" value="SUBTILASE_ASP"/>
    <property type="match status" value="1"/>
</dbReference>
<reference evidence="8 9" key="1">
    <citation type="submission" date="2016-07" db="EMBL/GenBank/DDBJ databases">
        <title>Complete genome sequence of the Lentzea guizhouensis DHS C013.</title>
        <authorList>
            <person name="Cao C."/>
        </authorList>
    </citation>
    <scope>NUCLEOTIDE SEQUENCE [LARGE SCALE GENOMIC DNA]</scope>
    <source>
        <strain evidence="8 9">DHS C013</strain>
    </source>
</reference>